<sequence>MDIDHIVSLIETFNNSHDSKIINEIQHVLQEHQKSDHGIALANALLAQENASPNVMYFGALTYTVQLISCLHNENQLWIIFRGNLIHLTRMIVRYTSNPDGSSNLLVAITKLMSNLSFIFLTVNSEASGPDSNKLPAWRNPVNTCLKLLQHCNESNLQEWNTENSEIFERLIPSCLNEDVQYAELIKYISSSAPLNKLLLLFTRVIVEDLNKFQSKKNSLSNVYEMVHNHLYISTMAILNFNLENMTSSSTSSGVFPTITSWIHYISMARNVSAHGNMDLTEMFSNMINIMCITNNGSQEFPYSEQVISIFDDLFSDDPTLLSFEARAKLEAIFLGVSRHSVNISNDWMMSYMNHLVTSESFDDLKVLASCVVDFLQISNLDVCNKLFTNIHENSGNESLEDYIKVLLQLTNFPLVPILQETYSSKMVEFWLDLAEGFGNLPQESLKANASEIAENMFNQVVQIYLPKISLMNKQRIMEEDDDQSLLHEFDDFRSATQDMIEILWAILGHSKLTIVLIRGVGQADTNVVDLYQVEAMSFLLAKLLDGVAFSQSPFISDAIGENKLIDNLLFLLQTGCKQKEQSKTAQVLKLDFVKATCNLLGVIATYFQVDSKPLGPIVELLFECLETSRQYNTIEYSIKMELQLNKTLSLICENCRKELVPFLPNFILVLRSIMLPESPISHFTKEKFVKSVGNIIQMCVSEGPESQASHISSMVDMIGSLIQDSDVKSDTLSLLHCLSELGSGLSQLPDDEEFLESNPMYVAQLPAFQTYWQQDPMRIRDKVMHLVQYALSKYGRDPEFVEVSCLLIGKAISLPEDIPHFLRYPLTEVISFLVTTVSNCDYPSALPFIEYQLEKIVSRFKDAMTPHEFDEMFRHFFIDFYSSHISIDPDLVQSMVSWVNSVLESKPSLALHSQYWSQFIIPEFLKLLQAKEKFTITSITKFWTKILNNRKYTQEDTALVNSLFESIGKQLVYQTMFSLYHAQRSDVPPYAELIRTLFAKYPLPMKDWLFELLPQITDKPAIFHERFINKLSVTRASRATSATVLEWWLDCNGLPTM</sequence>
<dbReference type="EMBL" id="CCBQ010000047">
    <property type="protein sequence ID" value="CDO96119.1"/>
    <property type="molecule type" value="Genomic_DNA"/>
</dbReference>
<evidence type="ECO:0000313" key="5">
    <source>
        <dbReference type="EMBL" id="CDO96119.1"/>
    </source>
</evidence>
<dbReference type="InterPro" id="IPR016024">
    <property type="entry name" value="ARM-type_fold"/>
</dbReference>
<keyword evidence="3" id="KW-0813">Transport</keyword>
<evidence type="ECO:0000313" key="6">
    <source>
        <dbReference type="Proteomes" id="UP000031516"/>
    </source>
</evidence>
<organism evidence="5 6">
    <name type="scientific">Kluyveromyces dobzhanskii CBS 2104</name>
    <dbReference type="NCBI Taxonomy" id="1427455"/>
    <lineage>
        <taxon>Eukaryota</taxon>
        <taxon>Fungi</taxon>
        <taxon>Dikarya</taxon>
        <taxon>Ascomycota</taxon>
        <taxon>Saccharomycotina</taxon>
        <taxon>Saccharomycetes</taxon>
        <taxon>Saccharomycetales</taxon>
        <taxon>Saccharomycetaceae</taxon>
        <taxon>Kluyveromyces</taxon>
    </lineage>
</organism>
<comment type="caution">
    <text evidence="5">The sequence shown here is derived from an EMBL/GenBank/DDBJ whole genome shotgun (WGS) entry which is preliminary data.</text>
</comment>
<evidence type="ECO:0000256" key="2">
    <source>
        <dbReference type="ARBA" id="ARBA00007991"/>
    </source>
</evidence>
<keyword evidence="4" id="KW-0539">Nucleus</keyword>
<dbReference type="InterPro" id="IPR011989">
    <property type="entry name" value="ARM-like"/>
</dbReference>
<name>A0A0A8LB17_9SACH</name>
<dbReference type="Proteomes" id="UP000031516">
    <property type="component" value="Unassembled WGS sequence"/>
</dbReference>
<dbReference type="GO" id="GO:0005634">
    <property type="term" value="C:nucleus"/>
    <property type="evidence" value="ECO:0007669"/>
    <property type="project" value="UniProtKB-SubCell"/>
</dbReference>
<dbReference type="InterPro" id="IPR051345">
    <property type="entry name" value="Importin_beta-like_NTR"/>
</dbReference>
<proteinExistence type="inferred from homology"/>
<dbReference type="SUPFAM" id="SSF48371">
    <property type="entry name" value="ARM repeat"/>
    <property type="match status" value="1"/>
</dbReference>
<accession>A0A0A8LB17</accession>
<reference evidence="5 6" key="1">
    <citation type="submission" date="2014-03" db="EMBL/GenBank/DDBJ databases">
        <title>The genome of Kluyveromyces dobzhanskii.</title>
        <authorList>
            <person name="Nystedt B."/>
            <person name="Astrom S."/>
        </authorList>
    </citation>
    <scope>NUCLEOTIDE SEQUENCE [LARGE SCALE GENOMIC DNA]</scope>
    <source>
        <strain evidence="5 6">CBS 2104</strain>
    </source>
</reference>
<dbReference type="OrthoDB" id="2016913at2759"/>
<evidence type="ECO:0000256" key="1">
    <source>
        <dbReference type="ARBA" id="ARBA00004123"/>
    </source>
</evidence>
<gene>
    <name evidence="5" type="ORF">KLDO_g4337</name>
</gene>
<dbReference type="AlphaFoldDB" id="A0A0A8LB17"/>
<comment type="similarity">
    <text evidence="2">Belongs to the importin beta family.</text>
</comment>
<dbReference type="GO" id="GO:0006606">
    <property type="term" value="P:protein import into nucleus"/>
    <property type="evidence" value="ECO:0007669"/>
    <property type="project" value="TreeGrafter"/>
</dbReference>
<protein>
    <submittedName>
        <fullName evidence="5">WGS project CCBQ000000000 data, contig 00058</fullName>
    </submittedName>
</protein>
<comment type="subcellular location">
    <subcellularLocation>
        <location evidence="1">Nucleus</location>
    </subcellularLocation>
</comment>
<evidence type="ECO:0000256" key="3">
    <source>
        <dbReference type="ARBA" id="ARBA00022448"/>
    </source>
</evidence>
<keyword evidence="6" id="KW-1185">Reference proteome</keyword>
<dbReference type="PANTHER" id="PTHR12363:SF33">
    <property type="entry name" value="IMPORTIN-13"/>
    <property type="match status" value="1"/>
</dbReference>
<dbReference type="PANTHER" id="PTHR12363">
    <property type="entry name" value="TRANSPORTIN 3 AND IMPORTIN 13"/>
    <property type="match status" value="1"/>
</dbReference>
<dbReference type="Gene3D" id="1.25.10.10">
    <property type="entry name" value="Leucine-rich Repeat Variant"/>
    <property type="match status" value="1"/>
</dbReference>
<dbReference type="GO" id="GO:0005737">
    <property type="term" value="C:cytoplasm"/>
    <property type="evidence" value="ECO:0007669"/>
    <property type="project" value="TreeGrafter"/>
</dbReference>
<evidence type="ECO:0000256" key="4">
    <source>
        <dbReference type="ARBA" id="ARBA00023242"/>
    </source>
</evidence>